<dbReference type="Proteomes" id="UP000215335">
    <property type="component" value="Unassembled WGS sequence"/>
</dbReference>
<accession>A0A232EE98</accession>
<comment type="caution">
    <text evidence="1">The sequence shown here is derived from an EMBL/GenBank/DDBJ whole genome shotgun (WGS) entry which is preliminary data.</text>
</comment>
<gene>
    <name evidence="1" type="ORF">TSAR_014980</name>
</gene>
<evidence type="ECO:0000313" key="1">
    <source>
        <dbReference type="EMBL" id="OXU16642.1"/>
    </source>
</evidence>
<name>A0A232EE98_9HYME</name>
<organism evidence="1 2">
    <name type="scientific">Trichomalopsis sarcophagae</name>
    <dbReference type="NCBI Taxonomy" id="543379"/>
    <lineage>
        <taxon>Eukaryota</taxon>
        <taxon>Metazoa</taxon>
        <taxon>Ecdysozoa</taxon>
        <taxon>Arthropoda</taxon>
        <taxon>Hexapoda</taxon>
        <taxon>Insecta</taxon>
        <taxon>Pterygota</taxon>
        <taxon>Neoptera</taxon>
        <taxon>Endopterygota</taxon>
        <taxon>Hymenoptera</taxon>
        <taxon>Apocrita</taxon>
        <taxon>Proctotrupomorpha</taxon>
        <taxon>Chalcidoidea</taxon>
        <taxon>Pteromalidae</taxon>
        <taxon>Pteromalinae</taxon>
        <taxon>Trichomalopsis</taxon>
    </lineage>
</organism>
<protein>
    <submittedName>
        <fullName evidence="1">Uncharacterized protein</fullName>
    </submittedName>
</protein>
<sequence>MTKKFSTRLMKHGYLLYSLINYDHISHAIAMGLIENDKEIFNAFDEACLTMFPYQLRSYFAWYLIINKLSLAKIIWEKYKIKFCEDFIKKFDNKNLSDRNKMSASENLALCEIEKILNFENYKCSEFGLPQPNTTVIENLTNEDCQNYK</sequence>
<proteinExistence type="predicted"/>
<feature type="non-terminal residue" evidence="1">
    <location>
        <position position="149"/>
    </location>
</feature>
<reference evidence="1 2" key="1">
    <citation type="journal article" date="2017" name="Curr. Biol.">
        <title>The Evolution of Venom by Co-option of Single-Copy Genes.</title>
        <authorList>
            <person name="Martinson E.O."/>
            <person name="Mrinalini"/>
            <person name="Kelkar Y.D."/>
            <person name="Chang C.H."/>
            <person name="Werren J.H."/>
        </authorList>
    </citation>
    <scope>NUCLEOTIDE SEQUENCE [LARGE SCALE GENOMIC DNA]</scope>
    <source>
        <strain evidence="1 2">Alberta</strain>
        <tissue evidence="1">Whole body</tissue>
    </source>
</reference>
<dbReference type="EMBL" id="NNAY01005539">
    <property type="protein sequence ID" value="OXU16642.1"/>
    <property type="molecule type" value="Genomic_DNA"/>
</dbReference>
<dbReference type="AlphaFoldDB" id="A0A232EE98"/>
<evidence type="ECO:0000313" key="2">
    <source>
        <dbReference type="Proteomes" id="UP000215335"/>
    </source>
</evidence>
<keyword evidence="2" id="KW-1185">Reference proteome</keyword>